<dbReference type="AlphaFoldDB" id="A0A3C1KL80"/>
<accession>A0A3C1KL80</accession>
<evidence type="ECO:0000313" key="3">
    <source>
        <dbReference type="Proteomes" id="UP000259273"/>
    </source>
</evidence>
<name>A0A3C1KL80_9GAMM</name>
<dbReference type="InterPro" id="IPR009799">
    <property type="entry name" value="EthD_dom"/>
</dbReference>
<sequence>MFKTIALLKCKPGLSRTAFIDYYEKHHVPLIRSLLPQICGYRRNFIDPEGAFISEGAAERDFDVVTEIWFPDRAAYDAAMVLHARPEVGARIAEDEENFLDRRYTRMFVVDEHVSSFH</sequence>
<proteinExistence type="predicted"/>
<evidence type="ECO:0000259" key="1">
    <source>
        <dbReference type="Pfam" id="PF07110"/>
    </source>
</evidence>
<reference evidence="2 3" key="1">
    <citation type="journal article" date="2018" name="Nat. Biotechnol.">
        <title>A standardized bacterial taxonomy based on genome phylogeny substantially revises the tree of life.</title>
        <authorList>
            <person name="Parks D.H."/>
            <person name="Chuvochina M."/>
            <person name="Waite D.W."/>
            <person name="Rinke C."/>
            <person name="Skarshewski A."/>
            <person name="Chaumeil P.A."/>
            <person name="Hugenholtz P."/>
        </authorList>
    </citation>
    <scope>NUCLEOTIDE SEQUENCE [LARGE SCALE GENOMIC DNA]</scope>
    <source>
        <strain evidence="2">UBA9158</strain>
    </source>
</reference>
<dbReference type="SUPFAM" id="SSF54909">
    <property type="entry name" value="Dimeric alpha+beta barrel"/>
    <property type="match status" value="1"/>
</dbReference>
<evidence type="ECO:0000313" key="2">
    <source>
        <dbReference type="EMBL" id="HAN27480.1"/>
    </source>
</evidence>
<dbReference type="GO" id="GO:0016491">
    <property type="term" value="F:oxidoreductase activity"/>
    <property type="evidence" value="ECO:0007669"/>
    <property type="project" value="InterPro"/>
</dbReference>
<dbReference type="STRING" id="1121937.GCA_000423125_00376"/>
<dbReference type="Pfam" id="PF07110">
    <property type="entry name" value="EthD"/>
    <property type="match status" value="1"/>
</dbReference>
<protein>
    <submittedName>
        <fullName evidence="2">EthD family reductase</fullName>
    </submittedName>
</protein>
<dbReference type="InterPro" id="IPR011008">
    <property type="entry name" value="Dimeric_a/b-barrel"/>
</dbReference>
<dbReference type="Gene3D" id="3.30.70.100">
    <property type="match status" value="1"/>
</dbReference>
<organism evidence="2 3">
    <name type="scientific">Haliea salexigens</name>
    <dbReference type="NCBI Taxonomy" id="287487"/>
    <lineage>
        <taxon>Bacteria</taxon>
        <taxon>Pseudomonadati</taxon>
        <taxon>Pseudomonadota</taxon>
        <taxon>Gammaproteobacteria</taxon>
        <taxon>Cellvibrionales</taxon>
        <taxon>Halieaceae</taxon>
        <taxon>Haliea</taxon>
    </lineage>
</organism>
<dbReference type="NCBIfam" id="TIGR02118">
    <property type="entry name" value="EthD family reductase"/>
    <property type="match status" value="1"/>
</dbReference>
<dbReference type="Proteomes" id="UP000259273">
    <property type="component" value="Unassembled WGS sequence"/>
</dbReference>
<comment type="caution">
    <text evidence="2">The sequence shown here is derived from an EMBL/GenBank/DDBJ whole genome shotgun (WGS) entry which is preliminary data.</text>
</comment>
<gene>
    <name evidence="2" type="ORF">DCP75_07130</name>
</gene>
<dbReference type="EMBL" id="DMND01000099">
    <property type="protein sequence ID" value="HAN27480.1"/>
    <property type="molecule type" value="Genomic_DNA"/>
</dbReference>
<feature type="domain" description="EthD" evidence="1">
    <location>
        <begin position="11"/>
        <end position="102"/>
    </location>
</feature>